<organism evidence="1">
    <name type="scientific">Anguilla anguilla</name>
    <name type="common">European freshwater eel</name>
    <name type="synonym">Muraena anguilla</name>
    <dbReference type="NCBI Taxonomy" id="7936"/>
    <lineage>
        <taxon>Eukaryota</taxon>
        <taxon>Metazoa</taxon>
        <taxon>Chordata</taxon>
        <taxon>Craniata</taxon>
        <taxon>Vertebrata</taxon>
        <taxon>Euteleostomi</taxon>
        <taxon>Actinopterygii</taxon>
        <taxon>Neopterygii</taxon>
        <taxon>Teleostei</taxon>
        <taxon>Anguilliformes</taxon>
        <taxon>Anguillidae</taxon>
        <taxon>Anguilla</taxon>
    </lineage>
</organism>
<proteinExistence type="predicted"/>
<dbReference type="EMBL" id="GBXM01062499">
    <property type="protein sequence ID" value="JAH46078.1"/>
    <property type="molecule type" value="Transcribed_RNA"/>
</dbReference>
<name>A0A0E9SZY6_ANGAN</name>
<evidence type="ECO:0000313" key="1">
    <source>
        <dbReference type="EMBL" id="JAH46078.1"/>
    </source>
</evidence>
<sequence>MLIRGQLFHYKMNLRFLP</sequence>
<accession>A0A0E9SZY6</accession>
<reference evidence="1" key="1">
    <citation type="submission" date="2014-11" db="EMBL/GenBank/DDBJ databases">
        <authorList>
            <person name="Amaro Gonzalez C."/>
        </authorList>
    </citation>
    <scope>NUCLEOTIDE SEQUENCE</scope>
</reference>
<protein>
    <submittedName>
        <fullName evidence="1">Uncharacterized protein</fullName>
    </submittedName>
</protein>
<dbReference type="AlphaFoldDB" id="A0A0E9SZY6"/>
<reference evidence="1" key="2">
    <citation type="journal article" date="2015" name="Fish Shellfish Immunol.">
        <title>Early steps in the European eel (Anguilla anguilla)-Vibrio vulnificus interaction in the gills: Role of the RtxA13 toxin.</title>
        <authorList>
            <person name="Callol A."/>
            <person name="Pajuelo D."/>
            <person name="Ebbesson L."/>
            <person name="Teles M."/>
            <person name="MacKenzie S."/>
            <person name="Amaro C."/>
        </authorList>
    </citation>
    <scope>NUCLEOTIDE SEQUENCE</scope>
</reference>